<dbReference type="InterPro" id="IPR001715">
    <property type="entry name" value="CH_dom"/>
</dbReference>
<dbReference type="PRINTS" id="PR00888">
    <property type="entry name" value="SM22CALPONIN"/>
</dbReference>
<dbReference type="PROSITE" id="PS50021">
    <property type="entry name" value="CH"/>
    <property type="match status" value="1"/>
</dbReference>
<dbReference type="InterPro" id="IPR036872">
    <property type="entry name" value="CH_dom_sf"/>
</dbReference>
<reference evidence="9" key="1">
    <citation type="journal article" date="2015" name="Fish. Sci.">
        <title>Molecular characterization of calponin in the catch muscle of the Yesso scallop Mizuhopecten yessoensis.</title>
        <authorList>
            <person name="Funabara D."/>
            <person name="Watabe S."/>
            <person name="Kanoh S."/>
        </authorList>
    </citation>
    <scope>NUCLEOTIDE SEQUENCE</scope>
</reference>
<keyword evidence="3 6" id="KW-0112">Calmodulin-binding</keyword>
<dbReference type="SMR" id="A0A0A1GUN4"/>
<dbReference type="PROSITE" id="PS51122">
    <property type="entry name" value="CALPONIN_2"/>
    <property type="match status" value="5"/>
</dbReference>
<evidence type="ECO:0000256" key="1">
    <source>
        <dbReference type="ARBA" id="ARBA00009631"/>
    </source>
</evidence>
<feature type="domain" description="Calponin-homology (CH)" evidence="8">
    <location>
        <begin position="24"/>
        <end position="141"/>
    </location>
</feature>
<dbReference type="PRINTS" id="PR00889">
    <property type="entry name" value="CALPONIN"/>
</dbReference>
<evidence type="ECO:0000256" key="3">
    <source>
        <dbReference type="ARBA" id="ARBA00022860"/>
    </source>
</evidence>
<dbReference type="PANTHER" id="PTHR47385">
    <property type="entry name" value="CALPONIN"/>
    <property type="match status" value="1"/>
</dbReference>
<evidence type="ECO:0000256" key="6">
    <source>
        <dbReference type="RuleBase" id="RU361224"/>
    </source>
</evidence>
<name>A0A0A1GUN4_MIZYE</name>
<dbReference type="OrthoDB" id="21595at2759"/>
<dbReference type="Gene3D" id="1.10.418.10">
    <property type="entry name" value="Calponin-like domain"/>
    <property type="match status" value="1"/>
</dbReference>
<dbReference type="PANTHER" id="PTHR47385:SF14">
    <property type="entry name" value="TRANSGELIN"/>
    <property type="match status" value="1"/>
</dbReference>
<evidence type="ECO:0000259" key="8">
    <source>
        <dbReference type="PROSITE" id="PS50021"/>
    </source>
</evidence>
<dbReference type="SUPFAM" id="SSF47576">
    <property type="entry name" value="Calponin-homology domain, CH-domain"/>
    <property type="match status" value="1"/>
</dbReference>
<dbReference type="GO" id="GO:0007015">
    <property type="term" value="P:actin filament organization"/>
    <property type="evidence" value="ECO:0007669"/>
    <property type="project" value="TreeGrafter"/>
</dbReference>
<dbReference type="EMBL" id="AB933632">
    <property type="protein sequence ID" value="BAP84555.1"/>
    <property type="molecule type" value="mRNA"/>
</dbReference>
<accession>A0A0A1GUN4</accession>
<dbReference type="InterPro" id="IPR001997">
    <property type="entry name" value="Calponin/LIMCH1"/>
</dbReference>
<dbReference type="GO" id="GO:0031032">
    <property type="term" value="P:actomyosin structure organization"/>
    <property type="evidence" value="ECO:0007669"/>
    <property type="project" value="InterPro"/>
</dbReference>
<evidence type="ECO:0000256" key="5">
    <source>
        <dbReference type="ARBA" id="ARBA00025109"/>
    </source>
</evidence>
<proteinExistence type="evidence at transcript level"/>
<dbReference type="GO" id="GO:0005516">
    <property type="term" value="F:calmodulin binding"/>
    <property type="evidence" value="ECO:0007669"/>
    <property type="project" value="UniProtKB-KW"/>
</dbReference>
<comment type="similarity">
    <text evidence="1 6">Belongs to the calponin family.</text>
</comment>
<organism evidence="9">
    <name type="scientific">Mizuhopecten yessoensis</name>
    <name type="common">Japanese scallop</name>
    <name type="synonym">Patinopecten yessoensis</name>
    <dbReference type="NCBI Taxonomy" id="6573"/>
    <lineage>
        <taxon>Eukaryota</taxon>
        <taxon>Metazoa</taxon>
        <taxon>Spiralia</taxon>
        <taxon>Lophotrochozoa</taxon>
        <taxon>Mollusca</taxon>
        <taxon>Bivalvia</taxon>
        <taxon>Autobranchia</taxon>
        <taxon>Pteriomorphia</taxon>
        <taxon>Pectinida</taxon>
        <taxon>Pectinoidea</taxon>
        <taxon>Pectinidae</taxon>
        <taxon>Mizuhopecten</taxon>
    </lineage>
</organism>
<dbReference type="InterPro" id="IPR000557">
    <property type="entry name" value="Calponin_repeat"/>
</dbReference>
<evidence type="ECO:0000256" key="4">
    <source>
        <dbReference type="ARBA" id="ARBA00023203"/>
    </source>
</evidence>
<evidence type="ECO:0000256" key="2">
    <source>
        <dbReference type="ARBA" id="ARBA00022737"/>
    </source>
</evidence>
<dbReference type="InterPro" id="IPR050606">
    <property type="entry name" value="Calponin-like"/>
</dbReference>
<comment type="function">
    <text evidence="5 6">Thin filament-associated protein that is implicated in the regulation and modulation of smooth muscle contraction. It is capable of binding to actin, calmodulin and tropomyosin. The interaction of calponin with actin inhibits the actomyosin Mg-ATPase activity.</text>
</comment>
<evidence type="ECO:0000313" key="9">
    <source>
        <dbReference type="EMBL" id="BAP84555.1"/>
    </source>
</evidence>
<dbReference type="Pfam" id="PF00402">
    <property type="entry name" value="Calponin"/>
    <property type="match status" value="5"/>
</dbReference>
<dbReference type="InterPro" id="IPR003096">
    <property type="entry name" value="SM22_calponin"/>
</dbReference>
<evidence type="ECO:0000256" key="7">
    <source>
        <dbReference type="SAM" id="MobiDB-lite"/>
    </source>
</evidence>
<dbReference type="GO" id="GO:0015629">
    <property type="term" value="C:actin cytoskeleton"/>
    <property type="evidence" value="ECO:0007669"/>
    <property type="project" value="TreeGrafter"/>
</dbReference>
<dbReference type="GO" id="GO:0051015">
    <property type="term" value="F:actin filament binding"/>
    <property type="evidence" value="ECO:0007669"/>
    <property type="project" value="TreeGrafter"/>
</dbReference>
<dbReference type="SMART" id="SM00033">
    <property type="entry name" value="CH"/>
    <property type="match status" value="1"/>
</dbReference>
<dbReference type="Pfam" id="PF00307">
    <property type="entry name" value="CH"/>
    <property type="match status" value="1"/>
</dbReference>
<feature type="region of interest" description="Disordered" evidence="7">
    <location>
        <begin position="338"/>
        <end position="384"/>
    </location>
</feature>
<keyword evidence="2" id="KW-0677">Repeat</keyword>
<feature type="compositionally biased region" description="Basic and acidic residues" evidence="7">
    <location>
        <begin position="356"/>
        <end position="371"/>
    </location>
</feature>
<dbReference type="AlphaFoldDB" id="A0A0A1GUN4"/>
<protein>
    <recommendedName>
        <fullName evidence="6">Calponin</fullName>
    </recommendedName>
</protein>
<dbReference type="PROSITE" id="PS01052">
    <property type="entry name" value="CALPONIN_1"/>
    <property type="match status" value="3"/>
</dbReference>
<sequence length="384" mass="42169">MSDRMKPMGMDRALTSKLGAKYDSSSEQEVRLWIKDVTGDIIEEGPANMERALKNGIILNKLLIKLYEGTPNLPPEAQKFKPSFSESEVAFKQMENIEKFLKGAKCYGLTDNSLFQTVDLYEGRNMAMVIATILQVGTEAQRHEFSGSTAGSKPTTAHRRNFSYEQLKSGHGTVGLQSGSNKFASQKGMTSMGAVRHISDIRADDQVPEGQSMLTLQAGTNRFASQKGMAMGAVRHIADIRADQFDPRSAGDISLQSGTNKFASQKGMTSMGAVRHVSDIRADDACKEGQSMIQLQSGTNQFASQKGMTSMGAVRHISDIRADDLCREATSTTSLQYGTNRFDSQKGMYPMGSQRHVSDIPVRDLAEDSRPKSSYMDSPHEMDM</sequence>
<keyword evidence="4 6" id="KW-0009">Actin-binding</keyword>
<gene>
    <name evidence="9" type="primary">calponin</name>
</gene>